<dbReference type="Proteomes" id="UP000309992">
    <property type="component" value="Unassembled WGS sequence"/>
</dbReference>
<dbReference type="EMBL" id="SWMS01000014">
    <property type="protein sequence ID" value="TKG66900.1"/>
    <property type="molecule type" value="Genomic_DNA"/>
</dbReference>
<gene>
    <name evidence="2" type="ORF">FCN18_23580</name>
</gene>
<proteinExistence type="predicted"/>
<name>A0ABY2RZV1_9PSEU</name>
<feature type="compositionally biased region" description="Low complexity" evidence="1">
    <location>
        <begin position="29"/>
        <end position="49"/>
    </location>
</feature>
<accession>A0ABY2RZV1</accession>
<comment type="caution">
    <text evidence="2">The sequence shown here is derived from an EMBL/GenBank/DDBJ whole genome shotgun (WGS) entry which is preliminary data.</text>
</comment>
<evidence type="ECO:0000313" key="3">
    <source>
        <dbReference type="Proteomes" id="UP000309992"/>
    </source>
</evidence>
<protein>
    <recommendedName>
        <fullName evidence="4">DUF4352 domain-containing protein</fullName>
    </recommendedName>
</protein>
<evidence type="ECO:0000313" key="2">
    <source>
        <dbReference type="EMBL" id="TKG66900.1"/>
    </source>
</evidence>
<organism evidence="2 3">
    <name type="scientific">Prauserella endophytica</name>
    <dbReference type="NCBI Taxonomy" id="1592324"/>
    <lineage>
        <taxon>Bacteria</taxon>
        <taxon>Bacillati</taxon>
        <taxon>Actinomycetota</taxon>
        <taxon>Actinomycetes</taxon>
        <taxon>Pseudonocardiales</taxon>
        <taxon>Pseudonocardiaceae</taxon>
        <taxon>Prauserella</taxon>
        <taxon>Prauserella coralliicola group</taxon>
    </lineage>
</organism>
<sequence length="203" mass="20796">MRSVPALAAACATAAILAGCSNDTAGSGSAPELPAATTEATASEATAEQAADEPERNERGNIVKQLGEEAGFAGFGGQVGDDTNVLFAIDKVEVDPSCDQYGMAAESDRTLLLHVRVATGSSAETASMALGVLNPYSFSEIDANGVTHAAESGMCTDPNASITMQNFGPNQKYAGTLELIVPEANGSLILSSPGMEGGWEWDY</sequence>
<keyword evidence="3" id="KW-1185">Reference proteome</keyword>
<dbReference type="PROSITE" id="PS51257">
    <property type="entry name" value="PROKAR_LIPOPROTEIN"/>
    <property type="match status" value="1"/>
</dbReference>
<dbReference type="RefSeq" id="WP_137096112.1">
    <property type="nucleotide sequence ID" value="NZ_SWMS01000014.1"/>
</dbReference>
<feature type="region of interest" description="Disordered" evidence="1">
    <location>
        <begin position="26"/>
        <end position="58"/>
    </location>
</feature>
<evidence type="ECO:0008006" key="4">
    <source>
        <dbReference type="Google" id="ProtNLM"/>
    </source>
</evidence>
<evidence type="ECO:0000256" key="1">
    <source>
        <dbReference type="SAM" id="MobiDB-lite"/>
    </source>
</evidence>
<reference evidence="2 3" key="1">
    <citation type="journal article" date="2015" name="Antonie Van Leeuwenhoek">
        <title>Prauserella endophytica sp. nov., an endophytic actinobacterium isolated from Tamarix taklamakanensis.</title>
        <authorList>
            <person name="Liu J.M."/>
            <person name="Habden X."/>
            <person name="Guo L."/>
            <person name="Tuo L."/>
            <person name="Jiang Z.K."/>
            <person name="Liu S.W."/>
            <person name="Liu X.F."/>
            <person name="Chen L."/>
            <person name="Li R.F."/>
            <person name="Zhang Y.Q."/>
            <person name="Sun C.H."/>
        </authorList>
    </citation>
    <scope>NUCLEOTIDE SEQUENCE [LARGE SCALE GENOMIC DNA]</scope>
    <source>
        <strain evidence="2 3">CGMCC 4.7182</strain>
    </source>
</reference>